<keyword evidence="1 3" id="KW-0378">Hydrolase</keyword>
<dbReference type="GeneID" id="65537039"/>
<dbReference type="PANTHER" id="PTHR43798:SF31">
    <property type="entry name" value="AB HYDROLASE SUPERFAMILY PROTEIN YCLE"/>
    <property type="match status" value="1"/>
</dbReference>
<dbReference type="InterPro" id="IPR000073">
    <property type="entry name" value="AB_hydrolase_1"/>
</dbReference>
<keyword evidence="4" id="KW-1185">Reference proteome</keyword>
<accession>A0A1Z2XHW5</accession>
<gene>
    <name evidence="3" type="ORF">A4V02_09180</name>
</gene>
<evidence type="ECO:0000259" key="2">
    <source>
        <dbReference type="Pfam" id="PF00561"/>
    </source>
</evidence>
<proteinExistence type="predicted"/>
<dbReference type="Proteomes" id="UP000186351">
    <property type="component" value="Chromosome"/>
</dbReference>
<dbReference type="STRING" id="1796646.A4V02_09180"/>
<evidence type="ECO:0000313" key="3">
    <source>
        <dbReference type="EMBL" id="ANU63882.1"/>
    </source>
</evidence>
<dbReference type="RefSeq" id="WP_068961180.1">
    <property type="nucleotide sequence ID" value="NZ_CAJTAP010000003.1"/>
</dbReference>
<evidence type="ECO:0000256" key="1">
    <source>
        <dbReference type="ARBA" id="ARBA00022801"/>
    </source>
</evidence>
<dbReference type="EMBL" id="CP015402">
    <property type="protein sequence ID" value="ANU63882.1"/>
    <property type="molecule type" value="Genomic_DNA"/>
</dbReference>
<dbReference type="GO" id="GO:0016787">
    <property type="term" value="F:hydrolase activity"/>
    <property type="evidence" value="ECO:0007669"/>
    <property type="project" value="UniProtKB-KW"/>
</dbReference>
<dbReference type="AlphaFoldDB" id="A0A1B1SAR0"/>
<dbReference type="SUPFAM" id="SSF53474">
    <property type="entry name" value="alpha/beta-Hydrolases"/>
    <property type="match status" value="1"/>
</dbReference>
<dbReference type="OrthoDB" id="9780932at2"/>
<dbReference type="Gene3D" id="3.40.50.1820">
    <property type="entry name" value="alpha/beta hydrolase"/>
    <property type="match status" value="1"/>
</dbReference>
<dbReference type="PRINTS" id="PR00111">
    <property type="entry name" value="ABHYDROLASE"/>
</dbReference>
<dbReference type="InterPro" id="IPR050266">
    <property type="entry name" value="AB_hydrolase_sf"/>
</dbReference>
<dbReference type="PANTHER" id="PTHR43798">
    <property type="entry name" value="MONOACYLGLYCEROL LIPASE"/>
    <property type="match status" value="1"/>
</dbReference>
<accession>A0A1B1SAR0</accession>
<feature type="domain" description="AB hydrolase-1" evidence="2">
    <location>
        <begin position="21"/>
        <end position="243"/>
    </location>
</feature>
<organism evidence="3 4">
    <name type="scientific">Muribaculum intestinale</name>
    <dbReference type="NCBI Taxonomy" id="1796646"/>
    <lineage>
        <taxon>Bacteria</taxon>
        <taxon>Pseudomonadati</taxon>
        <taxon>Bacteroidota</taxon>
        <taxon>Bacteroidia</taxon>
        <taxon>Bacteroidales</taxon>
        <taxon>Muribaculaceae</taxon>
        <taxon>Muribaculum</taxon>
    </lineage>
</organism>
<dbReference type="InterPro" id="IPR029058">
    <property type="entry name" value="AB_hydrolase_fold"/>
</dbReference>
<sequence>MEKHIEHDGVRVVYTVEGDGPSVVLMHGWGCDTTTLASIEKTALACGRKVVNIDFPGHGKSGEPTQVWGVEEYTACLRTVVEAEGLERPALLGHSFGGRVGILYSSRYPSEVERLILVDAAGIKPRRTWKYYYKVYTFKAMKRLLYLLHGKVAAEDILAARRAKAGSADYAKATPMMRAILSRVVNEDLKHCMPTIACPTLLVWGEDDTATPISDARYMEQHIPDAGLVSFPGAGHYSFLDRPAQFAAVLRSFLTSGGE</sequence>
<dbReference type="KEGG" id="pary:A4V02_09180"/>
<protein>
    <submittedName>
        <fullName evidence="3">Alpha/beta hydrolase</fullName>
    </submittedName>
</protein>
<dbReference type="GO" id="GO:0016020">
    <property type="term" value="C:membrane"/>
    <property type="evidence" value="ECO:0007669"/>
    <property type="project" value="TreeGrafter"/>
</dbReference>
<evidence type="ECO:0000313" key="4">
    <source>
        <dbReference type="Proteomes" id="UP000186351"/>
    </source>
</evidence>
<reference evidence="4" key="1">
    <citation type="submission" date="2016-04" db="EMBL/GenBank/DDBJ databases">
        <title>Complete Genome Sequences of Twelve Strains of a Stable Defined Moderately Diverse Mouse Microbiota 2 (sDMDMm2).</title>
        <authorList>
            <person name="Uchimura Y."/>
            <person name="Wyss M."/>
            <person name="Brugiroux S."/>
            <person name="Limenitakis J.P."/>
            <person name="Stecher B."/>
            <person name="McCoy K.D."/>
            <person name="Macpherson A.J."/>
        </authorList>
    </citation>
    <scope>NUCLEOTIDE SEQUENCE [LARGE SCALE GENOMIC DNA]</scope>
    <source>
        <strain evidence="4">YL27</strain>
    </source>
</reference>
<name>A0A1B1SAR0_9BACT</name>
<dbReference type="Pfam" id="PF00561">
    <property type="entry name" value="Abhydrolase_1"/>
    <property type="match status" value="1"/>
</dbReference>